<comment type="cofactor">
    <cofactor evidence="1">
        <name>Cu(2+)</name>
        <dbReference type="ChEBI" id="CHEBI:29036"/>
    </cofactor>
</comment>
<evidence type="ECO:0000259" key="4">
    <source>
        <dbReference type="PROSITE" id="PS50846"/>
    </source>
</evidence>
<evidence type="ECO:0000256" key="2">
    <source>
        <dbReference type="ARBA" id="ARBA00010636"/>
    </source>
</evidence>
<dbReference type="SUPFAM" id="SSF55008">
    <property type="entry name" value="HMA, heavy metal-associated domain"/>
    <property type="match status" value="1"/>
</dbReference>
<dbReference type="AlphaFoldDB" id="A0AAV5RNX4"/>
<dbReference type="GO" id="GO:0046872">
    <property type="term" value="F:metal ion binding"/>
    <property type="evidence" value="ECO:0007669"/>
    <property type="project" value="InterPro"/>
</dbReference>
<accession>A0AAV5RNX4</accession>
<dbReference type="EMBL" id="BTGC01000008">
    <property type="protein sequence ID" value="GMM52627.1"/>
    <property type="molecule type" value="Genomic_DNA"/>
</dbReference>
<proteinExistence type="inferred from homology"/>
<dbReference type="InterPro" id="IPR006121">
    <property type="entry name" value="HMA_dom"/>
</dbReference>
<evidence type="ECO:0000313" key="5">
    <source>
        <dbReference type="EMBL" id="GMM52627.1"/>
    </source>
</evidence>
<dbReference type="InterPro" id="IPR036423">
    <property type="entry name" value="SOD-like_Cu/Zn_dom_sf"/>
</dbReference>
<evidence type="ECO:0000256" key="3">
    <source>
        <dbReference type="ARBA" id="ARBA00016103"/>
    </source>
</evidence>
<dbReference type="GO" id="GO:0006801">
    <property type="term" value="P:superoxide metabolic process"/>
    <property type="evidence" value="ECO:0007669"/>
    <property type="project" value="InterPro"/>
</dbReference>
<keyword evidence="6" id="KW-1185">Reference proteome</keyword>
<gene>
    <name evidence="5" type="ORF">DASB73_035900</name>
</gene>
<reference evidence="5 6" key="1">
    <citation type="journal article" date="2023" name="Elife">
        <title>Identification of key yeast species and microbe-microbe interactions impacting larval growth of Drosophila in the wild.</title>
        <authorList>
            <person name="Mure A."/>
            <person name="Sugiura Y."/>
            <person name="Maeda R."/>
            <person name="Honda K."/>
            <person name="Sakurai N."/>
            <person name="Takahashi Y."/>
            <person name="Watada M."/>
            <person name="Katoh T."/>
            <person name="Gotoh A."/>
            <person name="Gotoh Y."/>
            <person name="Taniguchi I."/>
            <person name="Nakamura K."/>
            <person name="Hayashi T."/>
            <person name="Katayama T."/>
            <person name="Uemura T."/>
            <person name="Hattori Y."/>
        </authorList>
    </citation>
    <scope>NUCLEOTIDE SEQUENCE [LARGE SCALE GENOMIC DNA]</scope>
    <source>
        <strain evidence="5 6">SB-73</strain>
    </source>
</reference>
<dbReference type="PROSITE" id="PS50846">
    <property type="entry name" value="HMA_2"/>
    <property type="match status" value="1"/>
</dbReference>
<comment type="similarity">
    <text evidence="2">Belongs to the CCS1 family.</text>
</comment>
<organism evidence="5 6">
    <name type="scientific">Starmerella bacillaris</name>
    <name type="common">Yeast</name>
    <name type="synonym">Candida zemplinina</name>
    <dbReference type="NCBI Taxonomy" id="1247836"/>
    <lineage>
        <taxon>Eukaryota</taxon>
        <taxon>Fungi</taxon>
        <taxon>Dikarya</taxon>
        <taxon>Ascomycota</taxon>
        <taxon>Saccharomycotina</taxon>
        <taxon>Dipodascomycetes</taxon>
        <taxon>Dipodascales</taxon>
        <taxon>Trichomonascaceae</taxon>
        <taxon>Starmerella</taxon>
    </lineage>
</organism>
<dbReference type="Gene3D" id="2.60.40.200">
    <property type="entry name" value="Superoxide dismutase, copper/zinc binding domain"/>
    <property type="match status" value="1"/>
</dbReference>
<dbReference type="SUPFAM" id="SSF49329">
    <property type="entry name" value="Cu,Zn superoxide dismutase-like"/>
    <property type="match status" value="1"/>
</dbReference>
<name>A0AAV5RNX4_STABA</name>
<comment type="caution">
    <text evidence="5">The sequence shown here is derived from an EMBL/GenBank/DDBJ whole genome shotgun (WGS) entry which is preliminary data.</text>
</comment>
<protein>
    <recommendedName>
        <fullName evidence="3">Superoxide dismutase 1 copper chaperone</fullName>
    </recommendedName>
</protein>
<feature type="domain" description="HMA" evidence="4">
    <location>
        <begin position="2"/>
        <end position="65"/>
    </location>
</feature>
<sequence>MSFTIRYAIPMKQQSCATNVAAKLNSYDEIESVDIDLPNQEAVIKGSLPPSDIVKIMQSVGRDAFVRGSGLPNSNAVCILEDTDGKVHGLARLIEISENKVLIDTVIDAKYGNSEVAVYSLGDISNIPSSLGKKLRTVTTLNGSADEANQVQHMLTVDDVSISELIGRSLYVSSNLVGIIARSAGLWENDKTVCACTGKSMWEERKDARQANDGIF</sequence>
<dbReference type="Pfam" id="PF00403">
    <property type="entry name" value="HMA"/>
    <property type="match status" value="1"/>
</dbReference>
<dbReference type="InterPro" id="IPR036163">
    <property type="entry name" value="HMA_dom_sf"/>
</dbReference>
<evidence type="ECO:0000256" key="1">
    <source>
        <dbReference type="ARBA" id="ARBA00001973"/>
    </source>
</evidence>
<evidence type="ECO:0000313" key="6">
    <source>
        <dbReference type="Proteomes" id="UP001362899"/>
    </source>
</evidence>
<dbReference type="CDD" id="cd00371">
    <property type="entry name" value="HMA"/>
    <property type="match status" value="1"/>
</dbReference>
<dbReference type="Gene3D" id="3.30.70.100">
    <property type="match status" value="1"/>
</dbReference>
<dbReference type="Proteomes" id="UP001362899">
    <property type="component" value="Unassembled WGS sequence"/>
</dbReference>